<comment type="subcellular location">
    <subcellularLocation>
        <location evidence="1">Cytoplasm</location>
        <location evidence="1">Cytoskeleton</location>
    </subcellularLocation>
</comment>
<dbReference type="GO" id="GO:0005856">
    <property type="term" value="C:cytoskeleton"/>
    <property type="evidence" value="ECO:0007669"/>
    <property type="project" value="UniProtKB-SubCell"/>
</dbReference>
<dbReference type="GO" id="GO:0051694">
    <property type="term" value="P:pointed-end actin filament capping"/>
    <property type="evidence" value="ECO:0007669"/>
    <property type="project" value="InterPro"/>
</dbReference>
<dbReference type="OrthoDB" id="2163268at2759"/>
<dbReference type="SUPFAM" id="SSF52047">
    <property type="entry name" value="RNI-like"/>
    <property type="match status" value="1"/>
</dbReference>
<reference evidence="4 5" key="1">
    <citation type="submission" date="2010-05" db="EMBL/GenBank/DDBJ databases">
        <title>The Genome Sequence of Thecamonas trahens ATCC 50062.</title>
        <authorList>
            <consortium name="The Broad Institute Genome Sequencing Platform"/>
            <person name="Russ C."/>
            <person name="Cuomo C."/>
            <person name="Shea T."/>
            <person name="Young S.K."/>
            <person name="Zeng Q."/>
            <person name="Koehrsen M."/>
            <person name="Haas B."/>
            <person name="Borodovsky M."/>
            <person name="Guigo R."/>
            <person name="Alvarado L."/>
            <person name="Berlin A."/>
            <person name="Bochicchio J."/>
            <person name="Borenstein D."/>
            <person name="Chapman S."/>
            <person name="Chen Z."/>
            <person name="Freedman E."/>
            <person name="Gellesch M."/>
            <person name="Goldberg J."/>
            <person name="Griggs A."/>
            <person name="Gujja S."/>
            <person name="Heilman E."/>
            <person name="Heiman D."/>
            <person name="Hepburn T."/>
            <person name="Howarth C."/>
            <person name="Jen D."/>
            <person name="Larson L."/>
            <person name="Mehta T."/>
            <person name="Park D."/>
            <person name="Pearson M."/>
            <person name="Roberts A."/>
            <person name="Saif S."/>
            <person name="Shenoy N."/>
            <person name="Sisk P."/>
            <person name="Stolte C."/>
            <person name="Sykes S."/>
            <person name="Thomson T."/>
            <person name="Walk T."/>
            <person name="White J."/>
            <person name="Yandava C."/>
            <person name="Burger G."/>
            <person name="Gray M.W."/>
            <person name="Holland P.W.H."/>
            <person name="King N."/>
            <person name="Lang F.B.F."/>
            <person name="Roger A.J."/>
            <person name="Ruiz-Trillo I."/>
            <person name="Lander E."/>
            <person name="Nusbaum C."/>
        </authorList>
    </citation>
    <scope>NUCLEOTIDE SEQUENCE [LARGE SCALE GENOMIC DNA]</scope>
    <source>
        <strain evidence="4 5">ATCC 50062</strain>
    </source>
</reference>
<dbReference type="InterPro" id="IPR001611">
    <property type="entry name" value="Leu-rich_rpt"/>
</dbReference>
<dbReference type="SMART" id="SM00368">
    <property type="entry name" value="LRR_RI"/>
    <property type="match status" value="2"/>
</dbReference>
<evidence type="ECO:0000256" key="3">
    <source>
        <dbReference type="ARBA" id="ARBA00023212"/>
    </source>
</evidence>
<gene>
    <name evidence="4" type="ORF">AMSG_05839</name>
</gene>
<organism evidence="4 5">
    <name type="scientific">Thecamonas trahens ATCC 50062</name>
    <dbReference type="NCBI Taxonomy" id="461836"/>
    <lineage>
        <taxon>Eukaryota</taxon>
        <taxon>Apusozoa</taxon>
        <taxon>Apusomonadida</taxon>
        <taxon>Apusomonadidae</taxon>
        <taxon>Thecamonas</taxon>
    </lineage>
</organism>
<dbReference type="Proteomes" id="UP000054408">
    <property type="component" value="Unassembled WGS sequence"/>
</dbReference>
<dbReference type="STRING" id="461836.A0A0L0DD03"/>
<protein>
    <submittedName>
        <fullName evidence="4">Uncharacterized protein</fullName>
    </submittedName>
</protein>
<dbReference type="GO" id="GO:0006936">
    <property type="term" value="P:muscle contraction"/>
    <property type="evidence" value="ECO:0007669"/>
    <property type="project" value="TreeGrafter"/>
</dbReference>
<evidence type="ECO:0000313" key="4">
    <source>
        <dbReference type="EMBL" id="KNC50075.1"/>
    </source>
</evidence>
<dbReference type="InterPro" id="IPR032675">
    <property type="entry name" value="LRR_dom_sf"/>
</dbReference>
<evidence type="ECO:0000256" key="2">
    <source>
        <dbReference type="ARBA" id="ARBA00022490"/>
    </source>
</evidence>
<proteinExistence type="predicted"/>
<dbReference type="InterPro" id="IPR004934">
    <property type="entry name" value="TMOD"/>
</dbReference>
<dbReference type="GeneID" id="25565160"/>
<dbReference type="Gene3D" id="3.80.10.10">
    <property type="entry name" value="Ribonuclease Inhibitor"/>
    <property type="match status" value="1"/>
</dbReference>
<dbReference type="AlphaFoldDB" id="A0A0L0DD03"/>
<dbReference type="eggNOG" id="KOG3735">
    <property type="taxonomic scope" value="Eukaryota"/>
</dbReference>
<dbReference type="GO" id="GO:0007015">
    <property type="term" value="P:actin filament organization"/>
    <property type="evidence" value="ECO:0007669"/>
    <property type="project" value="TreeGrafter"/>
</dbReference>
<dbReference type="PANTHER" id="PTHR10901:SF12">
    <property type="entry name" value="LEIOMODIN-2"/>
    <property type="match status" value="1"/>
</dbReference>
<sequence length="197" mass="21398">MATLPDEVFVDCSTLVRNADGTVVTGNPTQDDFADVLAKVAANDPETTSVNLNNLDDAEPLQMIDLAEALMENTVVTEVWLCNCNMDTLGGQMFGQVLKRNATLTELNLETNRIGPKGMVALAKALKENTGLSILRLENQNTPMGNKAERLFVKALKANKSLVKLAADFHEQSSKNAVVSALTRNIDRARKARRKAA</sequence>
<name>A0A0L0DD03_THETB</name>
<dbReference type="RefSeq" id="XP_013757239.1">
    <property type="nucleotide sequence ID" value="XM_013901785.1"/>
</dbReference>
<dbReference type="EMBL" id="GL349459">
    <property type="protein sequence ID" value="KNC50075.1"/>
    <property type="molecule type" value="Genomic_DNA"/>
</dbReference>
<evidence type="ECO:0000313" key="5">
    <source>
        <dbReference type="Proteomes" id="UP000054408"/>
    </source>
</evidence>
<accession>A0A0L0DD03</accession>
<dbReference type="PANTHER" id="PTHR10901">
    <property type="entry name" value="TROPOMODULIN"/>
    <property type="match status" value="1"/>
</dbReference>
<evidence type="ECO:0000256" key="1">
    <source>
        <dbReference type="ARBA" id="ARBA00004245"/>
    </source>
</evidence>
<keyword evidence="5" id="KW-1185">Reference proteome</keyword>
<dbReference type="GO" id="GO:0005523">
    <property type="term" value="F:tropomyosin binding"/>
    <property type="evidence" value="ECO:0007669"/>
    <property type="project" value="InterPro"/>
</dbReference>
<dbReference type="Pfam" id="PF13516">
    <property type="entry name" value="LRR_6"/>
    <property type="match status" value="1"/>
</dbReference>
<keyword evidence="2" id="KW-0963">Cytoplasm</keyword>
<keyword evidence="3" id="KW-0206">Cytoskeleton</keyword>